<proteinExistence type="predicted"/>
<gene>
    <name evidence="1" type="ORF">M3N55_06660</name>
</gene>
<sequence length="255" mass="29455">MRENHLYLMYVDESGDPGNNITQSRYFCLSGIVVHESEWRDFIDRLIEFRRTLRDIYGLPMRSEIHSAEFIRKNAFGIEKHQRLAILRNKIDELAKLNSISITNVVVNKSNKPNDYKIFETAWGTLFQRFENTLTHGNFPGGYKRSFGTVFTDATAGRTLQLQMRRMARHNPIPNRYGGGFSNRPITRIVEDPSERDSKSSLPIQACDVVAYFLMQKLNPNSYVKRKSAAKYFDRLEPILNKNASARDPLGIVMI</sequence>
<protein>
    <submittedName>
        <fullName evidence="1">DUF3800 domain-containing protein</fullName>
    </submittedName>
</protein>
<evidence type="ECO:0000313" key="2">
    <source>
        <dbReference type="Proteomes" id="UP001202550"/>
    </source>
</evidence>
<comment type="caution">
    <text evidence="1">The sequence shown here is derived from an EMBL/GenBank/DDBJ whole genome shotgun (WGS) entry which is preliminary data.</text>
</comment>
<dbReference type="EMBL" id="JALZWP010000005">
    <property type="protein sequence ID" value="MCL1628408.1"/>
    <property type="molecule type" value="Genomic_DNA"/>
</dbReference>
<keyword evidence="2" id="KW-1185">Reference proteome</keyword>
<reference evidence="1 2" key="1">
    <citation type="submission" date="2022-05" db="EMBL/GenBank/DDBJ databases">
        <title>Seasonal and diel survey of microbial diversity of the Tyrrhenian coast.</title>
        <authorList>
            <person name="Gattoni G."/>
            <person name="Corral P."/>
        </authorList>
    </citation>
    <scope>NUCLEOTIDE SEQUENCE [LARGE SCALE GENOMIC DNA]</scope>
    <source>
        <strain evidence="1 2">V10</strain>
    </source>
</reference>
<dbReference type="Proteomes" id="UP001202550">
    <property type="component" value="Unassembled WGS sequence"/>
</dbReference>
<name>A0ABT0M170_9RHOB</name>
<accession>A0ABT0M170</accession>
<evidence type="ECO:0000313" key="1">
    <source>
        <dbReference type="EMBL" id="MCL1628408.1"/>
    </source>
</evidence>
<dbReference type="RefSeq" id="WP_249057666.1">
    <property type="nucleotide sequence ID" value="NZ_JALZWP010000005.1"/>
</dbReference>
<organism evidence="1 2">
    <name type="scientific">Roseinatronobacter domitianus</name>
    <dbReference type="NCBI Taxonomy" id="2940293"/>
    <lineage>
        <taxon>Bacteria</taxon>
        <taxon>Pseudomonadati</taxon>
        <taxon>Pseudomonadota</taxon>
        <taxon>Alphaproteobacteria</taxon>
        <taxon>Rhodobacterales</taxon>
        <taxon>Paracoccaceae</taxon>
        <taxon>Roseinatronobacter</taxon>
    </lineage>
</organism>
<dbReference type="Pfam" id="PF12686">
    <property type="entry name" value="DUF3800"/>
    <property type="match status" value="1"/>
</dbReference>
<dbReference type="InterPro" id="IPR024524">
    <property type="entry name" value="DUF3800"/>
</dbReference>